<evidence type="ECO:0000259" key="13">
    <source>
        <dbReference type="PROSITE" id="PS50110"/>
    </source>
</evidence>
<keyword evidence="4 10" id="KW-0597">Phosphoprotein</keyword>
<dbReference type="PROSITE" id="PS50113">
    <property type="entry name" value="PAC"/>
    <property type="match status" value="1"/>
</dbReference>
<dbReference type="EC" id="2.7.13.3" evidence="3"/>
<dbReference type="CDD" id="cd00130">
    <property type="entry name" value="PAS"/>
    <property type="match status" value="1"/>
</dbReference>
<dbReference type="PROSITE" id="PS50112">
    <property type="entry name" value="PAS"/>
    <property type="match status" value="1"/>
</dbReference>
<dbReference type="SMART" id="SM00388">
    <property type="entry name" value="HisKA"/>
    <property type="match status" value="1"/>
</dbReference>
<dbReference type="PROSITE" id="PS50885">
    <property type="entry name" value="HAMP"/>
    <property type="match status" value="1"/>
</dbReference>
<dbReference type="Gene3D" id="3.30.565.10">
    <property type="entry name" value="Histidine kinase-like ATPase, C-terminal domain"/>
    <property type="match status" value="1"/>
</dbReference>
<dbReference type="EMBL" id="FQXS01000001">
    <property type="protein sequence ID" value="SHH35572.1"/>
    <property type="molecule type" value="Genomic_DNA"/>
</dbReference>
<evidence type="ECO:0000259" key="16">
    <source>
        <dbReference type="PROSITE" id="PS50885"/>
    </source>
</evidence>
<proteinExistence type="predicted"/>
<evidence type="ECO:0000313" key="17">
    <source>
        <dbReference type="EMBL" id="SHH35572.1"/>
    </source>
</evidence>
<dbReference type="Gene3D" id="3.40.50.2300">
    <property type="match status" value="1"/>
</dbReference>
<keyword evidence="11" id="KW-0812">Transmembrane</keyword>
<dbReference type="PANTHER" id="PTHR43065:SF42">
    <property type="entry name" value="TWO-COMPONENT SENSOR PPRA"/>
    <property type="match status" value="1"/>
</dbReference>
<feature type="domain" description="Histidine kinase" evidence="12">
    <location>
        <begin position="503"/>
        <end position="728"/>
    </location>
</feature>
<dbReference type="InterPro" id="IPR003594">
    <property type="entry name" value="HATPase_dom"/>
</dbReference>
<dbReference type="GO" id="GO:0016020">
    <property type="term" value="C:membrane"/>
    <property type="evidence" value="ECO:0007669"/>
    <property type="project" value="UniProtKB-SubCell"/>
</dbReference>
<comment type="subcellular location">
    <subcellularLocation>
        <location evidence="2">Membrane</location>
    </subcellularLocation>
</comment>
<evidence type="ECO:0000256" key="1">
    <source>
        <dbReference type="ARBA" id="ARBA00000085"/>
    </source>
</evidence>
<evidence type="ECO:0000256" key="4">
    <source>
        <dbReference type="ARBA" id="ARBA00022553"/>
    </source>
</evidence>
<feature type="domain" description="Response regulatory" evidence="13">
    <location>
        <begin position="749"/>
        <end position="864"/>
    </location>
</feature>
<dbReference type="PROSITE" id="PS50110">
    <property type="entry name" value="RESPONSE_REGULATORY"/>
    <property type="match status" value="1"/>
</dbReference>
<protein>
    <recommendedName>
        <fullName evidence="3">histidine kinase</fullName>
        <ecNumber evidence="3">2.7.13.3</ecNumber>
    </recommendedName>
</protein>
<dbReference type="InterPro" id="IPR005467">
    <property type="entry name" value="His_kinase_dom"/>
</dbReference>
<organism evidence="17 18">
    <name type="scientific">Desulfofustis glycolicus DSM 9705</name>
    <dbReference type="NCBI Taxonomy" id="1121409"/>
    <lineage>
        <taxon>Bacteria</taxon>
        <taxon>Pseudomonadati</taxon>
        <taxon>Thermodesulfobacteriota</taxon>
        <taxon>Desulfobulbia</taxon>
        <taxon>Desulfobulbales</taxon>
        <taxon>Desulfocapsaceae</taxon>
        <taxon>Desulfofustis</taxon>
    </lineage>
</organism>
<dbReference type="NCBIfam" id="TIGR00229">
    <property type="entry name" value="sensory_box"/>
    <property type="match status" value="1"/>
</dbReference>
<dbReference type="RefSeq" id="WP_073373008.1">
    <property type="nucleotide sequence ID" value="NZ_FQXS01000001.1"/>
</dbReference>
<feature type="transmembrane region" description="Helical" evidence="11">
    <location>
        <begin position="273"/>
        <end position="297"/>
    </location>
</feature>
<keyword evidence="7" id="KW-0418">Kinase</keyword>
<dbReference type="PROSITE" id="PS50109">
    <property type="entry name" value="HIS_KIN"/>
    <property type="match status" value="1"/>
</dbReference>
<evidence type="ECO:0000256" key="6">
    <source>
        <dbReference type="ARBA" id="ARBA00022741"/>
    </source>
</evidence>
<dbReference type="SUPFAM" id="SSF55785">
    <property type="entry name" value="PYP-like sensor domain (PAS domain)"/>
    <property type="match status" value="1"/>
</dbReference>
<dbReference type="InterPro" id="IPR001789">
    <property type="entry name" value="Sig_transdc_resp-reg_receiver"/>
</dbReference>
<dbReference type="SMART" id="SM00304">
    <property type="entry name" value="HAMP"/>
    <property type="match status" value="1"/>
</dbReference>
<dbReference type="CDD" id="cd12912">
    <property type="entry name" value="PDC2_MCP_like"/>
    <property type="match status" value="1"/>
</dbReference>
<dbReference type="SUPFAM" id="SSF55874">
    <property type="entry name" value="ATPase domain of HSP90 chaperone/DNA topoisomerase II/histidine kinase"/>
    <property type="match status" value="1"/>
</dbReference>
<evidence type="ECO:0000256" key="8">
    <source>
        <dbReference type="ARBA" id="ARBA00022840"/>
    </source>
</evidence>
<dbReference type="CDD" id="cd00082">
    <property type="entry name" value="HisKA"/>
    <property type="match status" value="1"/>
</dbReference>
<dbReference type="GO" id="GO:0005524">
    <property type="term" value="F:ATP binding"/>
    <property type="evidence" value="ECO:0007669"/>
    <property type="project" value="UniProtKB-KW"/>
</dbReference>
<dbReference type="SMART" id="SM00448">
    <property type="entry name" value="REC"/>
    <property type="match status" value="1"/>
</dbReference>
<keyword evidence="5" id="KW-0808">Transferase</keyword>
<keyword evidence="11" id="KW-0472">Membrane</keyword>
<evidence type="ECO:0000256" key="11">
    <source>
        <dbReference type="SAM" id="Phobius"/>
    </source>
</evidence>
<dbReference type="Pfam" id="PF00072">
    <property type="entry name" value="Response_reg"/>
    <property type="match status" value="1"/>
</dbReference>
<dbReference type="PRINTS" id="PR00344">
    <property type="entry name" value="BCTRLSENSOR"/>
</dbReference>
<dbReference type="STRING" id="1121409.SAMN02745124_00250"/>
<evidence type="ECO:0000259" key="15">
    <source>
        <dbReference type="PROSITE" id="PS50113"/>
    </source>
</evidence>
<dbReference type="CDD" id="cd06225">
    <property type="entry name" value="HAMP"/>
    <property type="match status" value="1"/>
</dbReference>
<dbReference type="InterPro" id="IPR036890">
    <property type="entry name" value="HATPase_C_sf"/>
</dbReference>
<dbReference type="GO" id="GO:0006355">
    <property type="term" value="P:regulation of DNA-templated transcription"/>
    <property type="evidence" value="ECO:0007669"/>
    <property type="project" value="InterPro"/>
</dbReference>
<dbReference type="CDD" id="cd18773">
    <property type="entry name" value="PDC1_HK_sensor"/>
    <property type="match status" value="1"/>
</dbReference>
<reference evidence="17 18" key="1">
    <citation type="submission" date="2016-11" db="EMBL/GenBank/DDBJ databases">
        <authorList>
            <person name="Jaros S."/>
            <person name="Januszkiewicz K."/>
            <person name="Wedrychowicz H."/>
        </authorList>
    </citation>
    <scope>NUCLEOTIDE SEQUENCE [LARGE SCALE GENOMIC DNA]</scope>
    <source>
        <strain evidence="17 18">DSM 9705</strain>
    </source>
</reference>
<dbReference type="Gene3D" id="6.10.340.10">
    <property type="match status" value="1"/>
</dbReference>
<keyword evidence="18" id="KW-1185">Reference proteome</keyword>
<dbReference type="InterPro" id="IPR035965">
    <property type="entry name" value="PAS-like_dom_sf"/>
</dbReference>
<dbReference type="SUPFAM" id="SSF47384">
    <property type="entry name" value="Homodimeric domain of signal transducing histidine kinase"/>
    <property type="match status" value="1"/>
</dbReference>
<dbReference type="SMART" id="SM00086">
    <property type="entry name" value="PAC"/>
    <property type="match status" value="1"/>
</dbReference>
<evidence type="ECO:0000313" key="18">
    <source>
        <dbReference type="Proteomes" id="UP000184139"/>
    </source>
</evidence>
<name>A0A1M5SAC1_9BACT</name>
<keyword evidence="9" id="KW-0902">Two-component regulatory system</keyword>
<gene>
    <name evidence="17" type="ORF">SAMN02745124_00250</name>
</gene>
<dbReference type="CDD" id="cd00156">
    <property type="entry name" value="REC"/>
    <property type="match status" value="1"/>
</dbReference>
<feature type="domain" description="PAS" evidence="14">
    <location>
        <begin position="357"/>
        <end position="427"/>
    </location>
</feature>
<evidence type="ECO:0000259" key="14">
    <source>
        <dbReference type="PROSITE" id="PS50112"/>
    </source>
</evidence>
<sequence>MSDSKTLRQSLLLSHILTGLLPLALIALFTLLFVIKTVRDDFFVRIDTLSQGTRGQIQLFMGQPLSVLRTIARMLPDAWQHEAVEAMLNSHLRDSTYFDSIYLLNDRGRIVSAGLPADRESQRIDLLGINLSHKQEFTAVRASGEPQWSDTFLSLSSGKTSLTLYVPAGEAVLAADINLSLLAQLITRLSRNNVVTAVIDRNGAIIIHPDPSLIGDSIMMNNIALVSSALAGDERAGEFIFQGRRYLGATSIIEPTKWVCLFAEPLDHLGRRLLIVLLIFAAGICGAAALSLVFSLYRARSLAAPIFEITDRTAIIARGDYGDVLPPGSFVELDQLAENINSMADAIRTRESQLRESELHYRELIEQTSNLVLRLEHDLSISYANHTIVRLTGFEVDEVIGRPLPDFVYPEDLHLLQDAAKHWPQEETTSASLEVRLRHQDDTIRHLLITANIHFDDNHHLIDISIIGHDITARLEMDRQRRELERQRQQSQRMEMLGLMAGGVAHDLNNILAGIINYPELLLLKLEQNDPLRPTIEAIRRSGERAAAVVADLLTVARDSAAVHETVEINDLVGAFAASPELSTIRRHHPDVDFHYTPYPEPIFCRCSPIHIEKAVMNLVINAFEAVERAGRVEIRCDRLDETDTRLPHDLAPGSYLRLEVCDTGKGIDAEHLGKIFEPFFSKKRLGRSGTGLGLTVAWSTVREHGGTIVVTSSESGSAFTVYLPDAEAPAATVVEEEDIVHLMGRGERVLVIDDEQHLREIAVHMLTTLNYQATAVDSGEAALVYLENASADLLLLDMQMAPGINGRETYVRICSRSPGQKAVVVSGYSTNEDVEATLRCGAGAFLKKPYSLRELGRAVQRVLNG</sequence>
<dbReference type="InterPro" id="IPR003660">
    <property type="entry name" value="HAMP_dom"/>
</dbReference>
<dbReference type="Pfam" id="PF00672">
    <property type="entry name" value="HAMP"/>
    <property type="match status" value="1"/>
</dbReference>
<dbReference type="InterPro" id="IPR000014">
    <property type="entry name" value="PAS"/>
</dbReference>
<dbReference type="InterPro" id="IPR000700">
    <property type="entry name" value="PAS-assoc_C"/>
</dbReference>
<dbReference type="Gene3D" id="3.30.450.20">
    <property type="entry name" value="PAS domain"/>
    <property type="match status" value="3"/>
</dbReference>
<comment type="catalytic activity">
    <reaction evidence="1">
        <text>ATP + protein L-histidine = ADP + protein N-phospho-L-histidine.</text>
        <dbReference type="EC" id="2.7.13.3"/>
    </reaction>
</comment>
<dbReference type="Pfam" id="PF02518">
    <property type="entry name" value="HATPase_c"/>
    <property type="match status" value="1"/>
</dbReference>
<dbReference type="Proteomes" id="UP000184139">
    <property type="component" value="Unassembled WGS sequence"/>
</dbReference>
<dbReference type="InterPro" id="IPR013767">
    <property type="entry name" value="PAS_fold"/>
</dbReference>
<dbReference type="Gene3D" id="1.10.287.130">
    <property type="match status" value="1"/>
</dbReference>
<evidence type="ECO:0000256" key="10">
    <source>
        <dbReference type="PROSITE-ProRule" id="PRU00169"/>
    </source>
</evidence>
<accession>A0A1M5SAC1</accession>
<dbReference type="SUPFAM" id="SSF52172">
    <property type="entry name" value="CheY-like"/>
    <property type="match status" value="1"/>
</dbReference>
<evidence type="ECO:0000256" key="9">
    <source>
        <dbReference type="ARBA" id="ARBA00023012"/>
    </source>
</evidence>
<keyword evidence="6" id="KW-0547">Nucleotide-binding</keyword>
<evidence type="ECO:0000256" key="5">
    <source>
        <dbReference type="ARBA" id="ARBA00022679"/>
    </source>
</evidence>
<dbReference type="SMART" id="SM00091">
    <property type="entry name" value="PAS"/>
    <property type="match status" value="1"/>
</dbReference>
<evidence type="ECO:0000256" key="2">
    <source>
        <dbReference type="ARBA" id="ARBA00004370"/>
    </source>
</evidence>
<dbReference type="GO" id="GO:0000155">
    <property type="term" value="F:phosphorelay sensor kinase activity"/>
    <property type="evidence" value="ECO:0007669"/>
    <property type="project" value="InterPro"/>
</dbReference>
<dbReference type="InterPro" id="IPR003661">
    <property type="entry name" value="HisK_dim/P_dom"/>
</dbReference>
<dbReference type="InterPro" id="IPR004358">
    <property type="entry name" value="Sig_transdc_His_kin-like_C"/>
</dbReference>
<dbReference type="Pfam" id="PF00989">
    <property type="entry name" value="PAS"/>
    <property type="match status" value="1"/>
</dbReference>
<keyword evidence="8" id="KW-0067">ATP-binding</keyword>
<keyword evidence="11" id="KW-1133">Transmembrane helix</keyword>
<evidence type="ECO:0000256" key="3">
    <source>
        <dbReference type="ARBA" id="ARBA00012438"/>
    </source>
</evidence>
<feature type="transmembrane region" description="Helical" evidence="11">
    <location>
        <begin position="12"/>
        <end position="35"/>
    </location>
</feature>
<dbReference type="InterPro" id="IPR036097">
    <property type="entry name" value="HisK_dim/P_sf"/>
</dbReference>
<dbReference type="PANTHER" id="PTHR43065">
    <property type="entry name" value="SENSOR HISTIDINE KINASE"/>
    <property type="match status" value="1"/>
</dbReference>
<feature type="domain" description="HAMP" evidence="16">
    <location>
        <begin position="300"/>
        <end position="352"/>
    </location>
</feature>
<dbReference type="InterPro" id="IPR011006">
    <property type="entry name" value="CheY-like_superfamily"/>
</dbReference>
<dbReference type="SMART" id="SM00387">
    <property type="entry name" value="HATPase_c"/>
    <property type="match status" value="1"/>
</dbReference>
<dbReference type="InterPro" id="IPR001610">
    <property type="entry name" value="PAC"/>
</dbReference>
<dbReference type="OrthoDB" id="5409084at2"/>
<dbReference type="Pfam" id="PF00512">
    <property type="entry name" value="HisKA"/>
    <property type="match status" value="1"/>
</dbReference>
<feature type="modified residue" description="4-aspartylphosphate" evidence="10">
    <location>
        <position position="798"/>
    </location>
</feature>
<evidence type="ECO:0000259" key="12">
    <source>
        <dbReference type="PROSITE" id="PS50109"/>
    </source>
</evidence>
<dbReference type="AlphaFoldDB" id="A0A1M5SAC1"/>
<feature type="domain" description="PAC" evidence="15">
    <location>
        <begin position="431"/>
        <end position="483"/>
    </location>
</feature>
<evidence type="ECO:0000256" key="7">
    <source>
        <dbReference type="ARBA" id="ARBA00022777"/>
    </source>
</evidence>